<accession>A0AAP2CF21</accession>
<dbReference type="RefSeq" id="WP_213944149.1">
    <property type="nucleotide sequence ID" value="NZ_JAHCMY010000001.1"/>
</dbReference>
<dbReference type="Proteomes" id="UP001319104">
    <property type="component" value="Unassembled WGS sequence"/>
</dbReference>
<dbReference type="Pfam" id="PF05751">
    <property type="entry name" value="FixH"/>
    <property type="match status" value="1"/>
</dbReference>
<protein>
    <submittedName>
        <fullName evidence="2">FixH family protein</fullName>
    </submittedName>
</protein>
<dbReference type="AlphaFoldDB" id="A0AAP2CF21"/>
<evidence type="ECO:0000313" key="3">
    <source>
        <dbReference type="Proteomes" id="UP001319104"/>
    </source>
</evidence>
<keyword evidence="1" id="KW-1133">Transmembrane helix</keyword>
<keyword evidence="1" id="KW-0472">Membrane</keyword>
<proteinExistence type="predicted"/>
<organism evidence="2 3">
    <name type="scientific">Litoribacter ruber</name>
    <dbReference type="NCBI Taxonomy" id="702568"/>
    <lineage>
        <taxon>Bacteria</taxon>
        <taxon>Pseudomonadati</taxon>
        <taxon>Bacteroidota</taxon>
        <taxon>Cytophagia</taxon>
        <taxon>Cytophagales</taxon>
        <taxon>Cyclobacteriaceae</taxon>
        <taxon>Litoribacter</taxon>
    </lineage>
</organism>
<evidence type="ECO:0000256" key="1">
    <source>
        <dbReference type="SAM" id="Phobius"/>
    </source>
</evidence>
<name>A0AAP2CF21_9BACT</name>
<gene>
    <name evidence="2" type="ORF">KI659_04605</name>
</gene>
<dbReference type="EMBL" id="JAHCMY010000001">
    <property type="protein sequence ID" value="MBS9523293.1"/>
    <property type="molecule type" value="Genomic_DNA"/>
</dbReference>
<evidence type="ECO:0000313" key="2">
    <source>
        <dbReference type="EMBL" id="MBS9523293.1"/>
    </source>
</evidence>
<keyword evidence="1" id="KW-0812">Transmembrane</keyword>
<keyword evidence="3" id="KW-1185">Reference proteome</keyword>
<reference evidence="2 3" key="1">
    <citation type="submission" date="2021-05" db="EMBL/GenBank/DDBJ databases">
        <authorList>
            <person name="Zhang Z.D."/>
            <person name="Osman G."/>
        </authorList>
    </citation>
    <scope>NUCLEOTIDE SEQUENCE [LARGE SCALE GENOMIC DNA]</scope>
    <source>
        <strain evidence="2 3">KCTC 32217</strain>
    </source>
</reference>
<comment type="caution">
    <text evidence="2">The sequence shown here is derived from an EMBL/GenBank/DDBJ whole genome shotgun (WGS) entry which is preliminary data.</text>
</comment>
<sequence>MNWGHGIAIFFSCFVAFMIMLVVRAHQENIDLVTDNYYEQELKFQQQIDKINNAKQLESPVAVKFKNKTVSITFPPLPGIEGDIQIFRPSDSMFDLEKPVEVNADYQQVIPVDQLPAGFYRVKINWQSQGVEYYTEEALNFH</sequence>
<feature type="transmembrane region" description="Helical" evidence="1">
    <location>
        <begin position="6"/>
        <end position="23"/>
    </location>
</feature>
<dbReference type="InterPro" id="IPR008620">
    <property type="entry name" value="FixH"/>
</dbReference>